<name>A0A016AA62_BACFG</name>
<comment type="caution">
    <text evidence="1">The sequence shown here is derived from an EMBL/GenBank/DDBJ whole genome shotgun (WGS) entry which is preliminary data.</text>
</comment>
<accession>A0A016AA62</accession>
<dbReference type="EMBL" id="JGDM01000070">
    <property type="protein sequence ID" value="EXZ43949.1"/>
    <property type="molecule type" value="Genomic_DNA"/>
</dbReference>
<evidence type="ECO:0000313" key="2">
    <source>
        <dbReference type="Proteomes" id="UP000022272"/>
    </source>
</evidence>
<protein>
    <submittedName>
        <fullName evidence="1">Uncharacterized protein</fullName>
    </submittedName>
</protein>
<proteinExistence type="predicted"/>
<organism evidence="1 2">
    <name type="scientific">Bacteroides fragilis str. 2-F-2 #4</name>
    <dbReference type="NCBI Taxonomy" id="1339280"/>
    <lineage>
        <taxon>Bacteria</taxon>
        <taxon>Pseudomonadati</taxon>
        <taxon>Bacteroidota</taxon>
        <taxon>Bacteroidia</taxon>
        <taxon>Bacteroidales</taxon>
        <taxon>Bacteroidaceae</taxon>
        <taxon>Bacteroides</taxon>
    </lineage>
</organism>
<dbReference type="PATRIC" id="fig|1339280.3.peg.2772"/>
<dbReference type="Proteomes" id="UP000022272">
    <property type="component" value="Unassembled WGS sequence"/>
</dbReference>
<reference evidence="1 2" key="1">
    <citation type="submission" date="2014-02" db="EMBL/GenBank/DDBJ databases">
        <authorList>
            <person name="Sears C."/>
            <person name="Carroll K."/>
            <person name="Sack B.R."/>
            <person name="Qadri F."/>
            <person name="Myers L.L."/>
            <person name="Chung G.-T."/>
            <person name="Escheverria P."/>
            <person name="Fraser C.M."/>
            <person name="Sadzewicz L."/>
            <person name="Shefchek K.A."/>
            <person name="Tallon L."/>
            <person name="Das S.P."/>
            <person name="Daugherty S."/>
            <person name="Mongodin E.F."/>
        </authorList>
    </citation>
    <scope>NUCLEOTIDE SEQUENCE [LARGE SCALE GENOMIC DNA]</scope>
    <source>
        <strain evidence="1 2">2-F-2 #4</strain>
    </source>
</reference>
<dbReference type="AlphaFoldDB" id="A0A016AA62"/>
<gene>
    <name evidence="1" type="ORF">M076_2905</name>
</gene>
<evidence type="ECO:0000313" key="1">
    <source>
        <dbReference type="EMBL" id="EXZ43949.1"/>
    </source>
</evidence>
<sequence>MAAGTGILWMTRQHKFAPQISQIITDEEFIFSATDFHI</sequence>